<comment type="similarity">
    <text evidence="1">Belongs to the recoverin family.</text>
</comment>
<dbReference type="OMA" id="EDEMTHY"/>
<evidence type="ECO:0000256" key="7">
    <source>
        <dbReference type="SAM" id="MobiDB-lite"/>
    </source>
</evidence>
<feature type="domain" description="EF-hand" evidence="8">
    <location>
        <begin position="1938"/>
        <end position="1973"/>
    </location>
</feature>
<feature type="domain" description="EF-hand" evidence="8">
    <location>
        <begin position="2112"/>
        <end position="2147"/>
    </location>
</feature>
<evidence type="ECO:0000313" key="9">
    <source>
        <dbReference type="EMBL" id="EQC29153.1"/>
    </source>
</evidence>
<feature type="domain" description="EF-hand" evidence="8">
    <location>
        <begin position="766"/>
        <end position="801"/>
    </location>
</feature>
<feature type="domain" description="EF-hand" evidence="8">
    <location>
        <begin position="183"/>
        <end position="218"/>
    </location>
</feature>
<keyword evidence="3" id="KW-0479">Metal-binding</keyword>
<feature type="domain" description="EF-hand" evidence="8">
    <location>
        <begin position="802"/>
        <end position="837"/>
    </location>
</feature>
<evidence type="ECO:0000256" key="5">
    <source>
        <dbReference type="ARBA" id="ARBA00022837"/>
    </source>
</evidence>
<dbReference type="PROSITE" id="PS00018">
    <property type="entry name" value="EF_HAND_1"/>
    <property type="match status" value="28"/>
</dbReference>
<feature type="compositionally biased region" description="Basic and acidic residues" evidence="7">
    <location>
        <begin position="14"/>
        <end position="28"/>
    </location>
</feature>
<feature type="domain" description="EF-hand" evidence="8">
    <location>
        <begin position="2202"/>
        <end position="2235"/>
    </location>
</feature>
<dbReference type="GO" id="GO:0005509">
    <property type="term" value="F:calcium ion binding"/>
    <property type="evidence" value="ECO:0007669"/>
    <property type="project" value="InterPro"/>
</dbReference>
<feature type="domain" description="EF-hand" evidence="8">
    <location>
        <begin position="986"/>
        <end position="1021"/>
    </location>
</feature>
<proteinExistence type="inferred from homology"/>
<dbReference type="Pfam" id="PF13499">
    <property type="entry name" value="EF-hand_7"/>
    <property type="match status" value="10"/>
</dbReference>
<feature type="domain" description="EF-hand" evidence="8">
    <location>
        <begin position="1743"/>
        <end position="1778"/>
    </location>
</feature>
<dbReference type="EMBL" id="JH767186">
    <property type="protein sequence ID" value="EQC29153.1"/>
    <property type="molecule type" value="Genomic_DNA"/>
</dbReference>
<feature type="domain" description="EF-hand" evidence="8">
    <location>
        <begin position="577"/>
        <end position="612"/>
    </location>
</feature>
<feature type="domain" description="EF-hand" evidence="8">
    <location>
        <begin position="1181"/>
        <end position="1216"/>
    </location>
</feature>
<dbReference type="OrthoDB" id="191686at2759"/>
<feature type="domain" description="EF-hand" evidence="8">
    <location>
        <begin position="1517"/>
        <end position="1552"/>
    </location>
</feature>
<dbReference type="RefSeq" id="XP_008617331.1">
    <property type="nucleotide sequence ID" value="XM_008619109.1"/>
</dbReference>
<dbReference type="PRINTS" id="PR00450">
    <property type="entry name" value="RECOVERIN"/>
</dbReference>
<feature type="domain" description="EF-hand" evidence="8">
    <location>
        <begin position="273"/>
        <end position="308"/>
    </location>
</feature>
<dbReference type="PANTHER" id="PTHR23055:SF178">
    <property type="entry name" value="NEUROCALCIN HOMOLOG"/>
    <property type="match status" value="1"/>
</dbReference>
<keyword evidence="6" id="KW-0449">Lipoprotein</keyword>
<dbReference type="SMART" id="SM00054">
    <property type="entry name" value="EFh"/>
    <property type="match status" value="32"/>
</dbReference>
<feature type="domain" description="EF-hand" evidence="8">
    <location>
        <begin position="613"/>
        <end position="648"/>
    </location>
</feature>
<dbReference type="CDD" id="cd00051">
    <property type="entry name" value="EFh"/>
    <property type="match status" value="14"/>
</dbReference>
<feature type="domain" description="EF-hand" evidence="8">
    <location>
        <begin position="1991"/>
        <end position="2026"/>
    </location>
</feature>
<evidence type="ECO:0000256" key="1">
    <source>
        <dbReference type="ARBA" id="ARBA00006049"/>
    </source>
</evidence>
<dbReference type="PANTHER" id="PTHR23055">
    <property type="entry name" value="CALCIUM BINDING PROTEINS"/>
    <property type="match status" value="1"/>
</dbReference>
<dbReference type="InterPro" id="IPR018247">
    <property type="entry name" value="EF_Hand_1_Ca_BS"/>
</dbReference>
<feature type="domain" description="EF-hand" evidence="8">
    <location>
        <begin position="1421"/>
        <end position="1456"/>
    </location>
</feature>
<dbReference type="Gene3D" id="1.10.238.10">
    <property type="entry name" value="EF-hand"/>
    <property type="match status" value="11"/>
</dbReference>
<dbReference type="Pfam" id="PF13202">
    <property type="entry name" value="EF-hand_5"/>
    <property type="match status" value="4"/>
</dbReference>
<feature type="domain" description="EF-hand" evidence="8">
    <location>
        <begin position="1041"/>
        <end position="1076"/>
    </location>
</feature>
<keyword evidence="2" id="KW-0519">Myristate</keyword>
<evidence type="ECO:0000259" key="8">
    <source>
        <dbReference type="PROSITE" id="PS50222"/>
    </source>
</evidence>
<reference evidence="9 10" key="1">
    <citation type="submission" date="2012-04" db="EMBL/GenBank/DDBJ databases">
        <title>The Genome Sequence of Saprolegnia declina VS20.</title>
        <authorList>
            <consortium name="The Broad Institute Genome Sequencing Platform"/>
            <person name="Russ C."/>
            <person name="Nusbaum C."/>
            <person name="Tyler B."/>
            <person name="van West P."/>
            <person name="Dieguez-Uribeondo J."/>
            <person name="de Bruijn I."/>
            <person name="Tripathy S."/>
            <person name="Jiang R."/>
            <person name="Young S.K."/>
            <person name="Zeng Q."/>
            <person name="Gargeya S."/>
            <person name="Fitzgerald M."/>
            <person name="Haas B."/>
            <person name="Abouelleil A."/>
            <person name="Alvarado L."/>
            <person name="Arachchi H.M."/>
            <person name="Berlin A."/>
            <person name="Chapman S.B."/>
            <person name="Goldberg J."/>
            <person name="Griggs A."/>
            <person name="Gujja S."/>
            <person name="Hansen M."/>
            <person name="Howarth C."/>
            <person name="Imamovic A."/>
            <person name="Larimer J."/>
            <person name="McCowen C."/>
            <person name="Montmayeur A."/>
            <person name="Murphy C."/>
            <person name="Neiman D."/>
            <person name="Pearson M."/>
            <person name="Priest M."/>
            <person name="Roberts A."/>
            <person name="Saif S."/>
            <person name="Shea T."/>
            <person name="Sisk P."/>
            <person name="Sykes S."/>
            <person name="Wortman J."/>
            <person name="Nusbaum C."/>
            <person name="Birren B."/>
        </authorList>
    </citation>
    <scope>NUCLEOTIDE SEQUENCE [LARGE SCALE GENOMIC DNA]</scope>
    <source>
        <strain evidence="9 10">VS20</strain>
    </source>
</reference>
<evidence type="ECO:0000256" key="2">
    <source>
        <dbReference type="ARBA" id="ARBA00022707"/>
    </source>
</evidence>
<dbReference type="Pfam" id="PF13833">
    <property type="entry name" value="EF-hand_8"/>
    <property type="match status" value="1"/>
</dbReference>
<dbReference type="Proteomes" id="UP000030762">
    <property type="component" value="Unassembled WGS sequence"/>
</dbReference>
<dbReference type="InterPro" id="IPR011992">
    <property type="entry name" value="EF-hand-dom_pair"/>
</dbReference>
<evidence type="ECO:0000256" key="4">
    <source>
        <dbReference type="ARBA" id="ARBA00022737"/>
    </source>
</evidence>
<feature type="domain" description="EF-hand" evidence="8">
    <location>
        <begin position="857"/>
        <end position="892"/>
    </location>
</feature>
<feature type="domain" description="EF-hand" evidence="8">
    <location>
        <begin position="1607"/>
        <end position="1642"/>
    </location>
</feature>
<dbReference type="InterPro" id="IPR028846">
    <property type="entry name" value="Recoverin"/>
</dbReference>
<dbReference type="InParanoid" id="T0RAF3"/>
<keyword evidence="5" id="KW-0106">Calcium</keyword>
<gene>
    <name evidence="9" type="ORF">SDRG_13026</name>
</gene>
<feature type="domain" description="EF-hand" evidence="8">
    <location>
        <begin position="413"/>
        <end position="448"/>
    </location>
</feature>
<organism evidence="9 10">
    <name type="scientific">Saprolegnia diclina (strain VS20)</name>
    <dbReference type="NCBI Taxonomy" id="1156394"/>
    <lineage>
        <taxon>Eukaryota</taxon>
        <taxon>Sar</taxon>
        <taxon>Stramenopiles</taxon>
        <taxon>Oomycota</taxon>
        <taxon>Saprolegniomycetes</taxon>
        <taxon>Saprolegniales</taxon>
        <taxon>Saprolegniaceae</taxon>
        <taxon>Saprolegnia</taxon>
    </lineage>
</organism>
<feature type="region of interest" description="Disordered" evidence="7">
    <location>
        <begin position="1"/>
        <end position="28"/>
    </location>
</feature>
<feature type="domain" description="EF-hand" evidence="8">
    <location>
        <begin position="1707"/>
        <end position="1742"/>
    </location>
</feature>
<feature type="domain" description="EF-hand" evidence="8">
    <location>
        <begin position="664"/>
        <end position="699"/>
    </location>
</feature>
<protein>
    <recommendedName>
        <fullName evidence="8">EF-hand domain-containing protein</fullName>
    </recommendedName>
</protein>
<feature type="domain" description="EF-hand" evidence="8">
    <location>
        <begin position="1553"/>
        <end position="1588"/>
    </location>
</feature>
<feature type="domain" description="EF-hand" evidence="8">
    <location>
        <begin position="219"/>
        <end position="254"/>
    </location>
</feature>
<feature type="domain" description="EF-hand" evidence="8">
    <location>
        <begin position="1902"/>
        <end position="1937"/>
    </location>
</feature>
<sequence>MKDEPQSKPRSTKKTREASKTREAADDRPMDISRVCRVAVSRRGVVRDMLLHPDMPVEDLHACLRAIFPDVGTPIALKNETDTLFPLSLLAHHPGAFSAARKVHAHAHVHASSLELICLGDPDVSYAEITRSQRVGWHDEAPALDLSEYTLSQLIDTFRAAAPTGGLDRSSFIKCLAQLCHRSDHDVFSRFFDLFDKDRNGVVDVVEFVSGLSVLVHGDRDEKIQATFALYDTNGDGYISLEEMTTYLTSVYLVVAELNPAVFLSNRVDPIQLGQVTAQQCFDEADLNHDGRLSFHEFQQWYARTNQQAPQHARALKMLNQKQTHEHASQPIQVKWTLEAVRDMTGLGDYTVEEMLAQFPHSRSLSESDFVAMMTRILQRQRKPVSVEIASLLKRLYKLFSDPNELRTGLSILCAPDVDAVFGLVDTNGDGQISMDEMTAYFRAVFRVLHGVTNVHVPLAPDVLATCTAQQMFHDFDMNRDGILSRLEFQAWYATPTAALPKPAPLFPNHAAVGTIHVAPSTMTLERVGKLTNLWTRHPVDVFEILALYVNGDGVLDRTAFYHAFERLMQGGSAEAETPQVIARLFSAFDSDGNGVVDFCELSSGLSLLCAGSQSEKVEAAFALYDVNKDGFISYPEMVSYLTAVFRVLAAFASTPLPLSPEKLAEVTAQDAFVQYDANRDGQLSYDEFTSWYSTPVPSAPPAPLTPDLSLLRDVRELTCLGQYAVDDIFAFFQASAKEHGVLTKAQFFRCFNKLLSKTTTAPKASVKATLDRLFVLFDADGNGSVDTKELAAGLSLLCGGSAKEKVTAAFSLFDTNGDGFISQSEMETYLTAAFKILFETAPHLPQQLGTDSPIAVAKATTAQCFASCDTNRDGKLSLDEFSVWYQNPGAVRTAGPRPVSIPEAQATLGMQGMSTRQLIAALGNAARKPVTSGGILSVLGLHGARAAPANELLEALLTALAASVAVRVTWPDVVAGLSVLAHDASQDDKVQAVFALIDRNGDGRLSQAELARYFTAVFSVMYVLEPQKQSTLGGVGPVALAEATAATTMAEADTDRDGSVSFPEFQRFVAMGCMHGFTDRCVCRWYAPGPTSLADFRRVTHLGGLDVDDVFETFADYADDAGLISFERFHDGLLSLAGHSPDPSLSTVASRLFHAFDQDQNERVDFSELASGLSVLCKGSRDLKVKAAFSLYDYNGDGYISMDEMVRYLTSVFRVLYEVSPGMATETGVSAAELGAATAKQAFVEADTNHDGKLSLEEFTEWYKQPLNASAEEMAVATGKRLTLEQLQHATNLVHFSAEEVFELFAEAANEDGNLTKESFNQCFATLIPNAPADVRGFLNRLYALFEVDGIVDFSALSSGLSVLCGGSKEDKVRAAFALFDFNGDGFISQDEMTRYLHSVFQVLYEVGAHTVKDVTPLELATITAEQAFDEADLNHDGKISLDEFKKWYQQSGANESRATLFSLQEARRLTQLERFPAEHVFEVLAEVADANGNLTKEAFVQCFESHFVVGPIVGRVHDVLSRLFGIFDADNNGVVDFSEITAGLTLLCGGARKEKIQAAFALYDYNHDGYISLEEMTRYLSAVFKVLYETDPTLAEKMQVTADELAQVTAEQAFLDADRNHDGKLSLDEFETWYTQSNGLPTTKPKKIISLPSLAQVRHLTNLHAFPPSQVVECFRRAAHDATGQLSLDDFTSVLQSFATGDAASVDAVATRLFAIFDTDGNGVVDFNELGAGLSVLCGGTQEDKVRAAFALYDANHDGTISKAEMALYLTSVFKVLYESSPETQARLAGVSPDELGEVTADQAFEEADLNHDGSLSFDEFRKWYLTPSASGLNHVEMPSWVSLASVRELTQLHKYAPQDVFNVIAQYANDKRQLDRAAFEASFAALIPLQSMDTEARYRVHLILDRLFEIFDADQNGLVDFLELSSGLSVLCGGRKEDRVKAAFDLYDLNHDGVVSLDEMTTYLTSVFKVLFETNPGQQPPDATPSDLAHITAEQCFEEADLNHDGKLSLDEFVSWYSKTNATVSDAGSAVAMAGSDDEAPSAGTSTSAGGMERIRSLLKLDMYEVADIFEIFAEAAPSGELNFASFRQCFEHMVELAGGYPSPQAKQEASVVIRRLFRAFDRDENNAVDFGELASGLSVLSGSSMDDKVLAAFRLYDINGDGFISLDEMVSYMTSIFKVMYETSDRAKDKMGVSPEELARATATQCFKDADVNHDARLSFDEFKQWCTASM</sequence>
<feature type="domain" description="EF-hand" evidence="8">
    <location>
        <begin position="1369"/>
        <end position="1404"/>
    </location>
</feature>
<dbReference type="PROSITE" id="PS50222">
    <property type="entry name" value="EF_HAND_2"/>
    <property type="match status" value="30"/>
</dbReference>
<name>T0RAF3_SAPDV</name>
<dbReference type="VEuPathDB" id="FungiDB:SDRG_13026"/>
<keyword evidence="10" id="KW-1185">Reference proteome</keyword>
<feature type="domain" description="EF-hand" evidence="8">
    <location>
        <begin position="469"/>
        <end position="499"/>
    </location>
</feature>
<dbReference type="eggNOG" id="KOG0044">
    <property type="taxonomic scope" value="Eukaryota"/>
</dbReference>
<keyword evidence="4" id="KW-0677">Repeat</keyword>
<feature type="domain" description="EF-hand" evidence="8">
    <location>
        <begin position="1798"/>
        <end position="1833"/>
    </location>
</feature>
<feature type="domain" description="EF-hand" evidence="8">
    <location>
        <begin position="1145"/>
        <end position="1180"/>
    </location>
</feature>
<dbReference type="GeneID" id="19953753"/>
<evidence type="ECO:0000256" key="6">
    <source>
        <dbReference type="ARBA" id="ARBA00023288"/>
    </source>
</evidence>
<feature type="domain" description="EF-hand" evidence="8">
    <location>
        <begin position="2148"/>
        <end position="2183"/>
    </location>
</feature>
<evidence type="ECO:0000313" key="10">
    <source>
        <dbReference type="Proteomes" id="UP000030762"/>
    </source>
</evidence>
<dbReference type="SUPFAM" id="SSF47473">
    <property type="entry name" value="EF-hand"/>
    <property type="match status" value="11"/>
</dbReference>
<dbReference type="STRING" id="1156394.T0RAF3"/>
<feature type="domain" description="EF-hand" evidence="8">
    <location>
        <begin position="1235"/>
        <end position="1270"/>
    </location>
</feature>
<evidence type="ECO:0000256" key="3">
    <source>
        <dbReference type="ARBA" id="ARBA00022723"/>
    </source>
</evidence>
<dbReference type="InterPro" id="IPR002048">
    <property type="entry name" value="EF_hand_dom"/>
</dbReference>
<accession>T0RAF3</accession>